<feature type="domain" description="Reverse transcriptase" evidence="1">
    <location>
        <begin position="1"/>
        <end position="178"/>
    </location>
</feature>
<reference evidence="2" key="1">
    <citation type="submission" date="2021-01" db="EMBL/GenBank/DDBJ databases">
        <authorList>
            <consortium name="Genoscope - CEA"/>
            <person name="William W."/>
        </authorList>
    </citation>
    <scope>NUCLEOTIDE SEQUENCE</scope>
</reference>
<sequence>MVHPKRPTSEQFRPLVILSPLLKFIELRFYKQLKDYMIHGIKKGIWHQNQFVVNEGYNKKLYNEKSQSLQIFLVHIIHLKKDRLYNLMSMNKILPEEEIWFFANNTRQIAYLHPHKIQEKYRYKNGVPQGSPKSPLLFNIYMDNFLKKISEKLQYSVQTLGYADDLVFILRKSQIKDF</sequence>
<dbReference type="PROSITE" id="PS50878">
    <property type="entry name" value="RT_POL"/>
    <property type="match status" value="1"/>
</dbReference>
<dbReference type="Pfam" id="PF00078">
    <property type="entry name" value="RVT_1"/>
    <property type="match status" value="1"/>
</dbReference>
<keyword evidence="3" id="KW-1185">Reference proteome</keyword>
<evidence type="ECO:0000313" key="2">
    <source>
        <dbReference type="EMBL" id="CAD8201859.1"/>
    </source>
</evidence>
<comment type="caution">
    <text evidence="2">The sequence shown here is derived from an EMBL/GenBank/DDBJ whole genome shotgun (WGS) entry which is preliminary data.</text>
</comment>
<evidence type="ECO:0000259" key="1">
    <source>
        <dbReference type="PROSITE" id="PS50878"/>
    </source>
</evidence>
<name>A0A8S1XLS1_9CILI</name>
<dbReference type="AlphaFoldDB" id="A0A8S1XLS1"/>
<accession>A0A8S1XLS1</accession>
<proteinExistence type="predicted"/>
<gene>
    <name evidence="2" type="ORF">PPENT_87.1.T1290062</name>
</gene>
<dbReference type="InterPro" id="IPR000477">
    <property type="entry name" value="RT_dom"/>
</dbReference>
<protein>
    <recommendedName>
        <fullName evidence="1">Reverse transcriptase domain-containing protein</fullName>
    </recommendedName>
</protein>
<organism evidence="2 3">
    <name type="scientific">Paramecium pentaurelia</name>
    <dbReference type="NCBI Taxonomy" id="43138"/>
    <lineage>
        <taxon>Eukaryota</taxon>
        <taxon>Sar</taxon>
        <taxon>Alveolata</taxon>
        <taxon>Ciliophora</taxon>
        <taxon>Intramacronucleata</taxon>
        <taxon>Oligohymenophorea</taxon>
        <taxon>Peniculida</taxon>
        <taxon>Parameciidae</taxon>
        <taxon>Paramecium</taxon>
    </lineage>
</organism>
<dbReference type="Proteomes" id="UP000689195">
    <property type="component" value="Unassembled WGS sequence"/>
</dbReference>
<dbReference type="EMBL" id="CAJJDO010000129">
    <property type="protein sequence ID" value="CAD8201859.1"/>
    <property type="molecule type" value="Genomic_DNA"/>
</dbReference>
<evidence type="ECO:0000313" key="3">
    <source>
        <dbReference type="Proteomes" id="UP000689195"/>
    </source>
</evidence>
<dbReference type="OrthoDB" id="346743at2759"/>